<gene>
    <name evidence="1" type="primary">TEX53</name>
</gene>
<accession>A0A8C9BRT8</accession>
<reference evidence="1" key="2">
    <citation type="submission" date="2025-08" db="UniProtKB">
        <authorList>
            <consortium name="Ensembl"/>
        </authorList>
    </citation>
    <scope>IDENTIFICATION</scope>
</reference>
<reference evidence="1" key="1">
    <citation type="submission" date="2019-08" db="EMBL/GenBank/DDBJ databases">
        <title>Phocoena sinus (Vaquita) genome, mPhoSin1, primary haplotype.</title>
        <authorList>
            <person name="Morin P."/>
            <person name="Mountcastle J."/>
            <person name="Fungtammasan C."/>
            <person name="Rhie A."/>
            <person name="Rojas-Bracho L."/>
            <person name="Smith C.R."/>
            <person name="Taylor B.L."/>
            <person name="Gulland F.M.D."/>
            <person name="Musser W."/>
            <person name="Houck M."/>
            <person name="Haase B."/>
            <person name="Paez S."/>
            <person name="Howe K."/>
            <person name="Torrance J."/>
            <person name="Formenti G."/>
            <person name="Phillippy A."/>
            <person name="Ryder O."/>
            <person name="Jarvis E.D."/>
            <person name="Fedrigo O."/>
        </authorList>
    </citation>
    <scope>NUCLEOTIDE SEQUENCE [LARGE SCALE GENOMIC DNA]</scope>
</reference>
<dbReference type="Proteomes" id="UP000694554">
    <property type="component" value="Chromosome 6"/>
</dbReference>
<dbReference type="Ensembl" id="ENSPSNT00000011711.1">
    <property type="protein sequence ID" value="ENSPSNP00000010354.1"/>
    <property type="gene ID" value="ENSPSNG00000007664.1"/>
</dbReference>
<sequence length="68" mass="7717">MASKIFCCCYTGEWASATVGSYNPSTCQQHYPRTFNLNADPHRNSMQKRHPHHRPDILALKACTLGRP</sequence>
<dbReference type="AlphaFoldDB" id="A0A8C9BRT8"/>
<proteinExistence type="predicted"/>
<protein>
    <submittedName>
        <fullName evidence="1">Testis expressed 53</fullName>
    </submittedName>
</protein>
<name>A0A8C9BRT8_PHOSS</name>
<dbReference type="GeneTree" id="ENSGT00910000146849"/>
<evidence type="ECO:0000313" key="2">
    <source>
        <dbReference type="Proteomes" id="UP000694554"/>
    </source>
</evidence>
<evidence type="ECO:0000313" key="1">
    <source>
        <dbReference type="Ensembl" id="ENSPSNP00000010354.1"/>
    </source>
</evidence>
<keyword evidence="2" id="KW-1185">Reference proteome</keyword>
<reference evidence="1" key="3">
    <citation type="submission" date="2025-09" db="UniProtKB">
        <authorList>
            <consortium name="Ensembl"/>
        </authorList>
    </citation>
    <scope>IDENTIFICATION</scope>
</reference>
<organism evidence="1 2">
    <name type="scientific">Phocoena sinus</name>
    <name type="common">Vaquita</name>
    <dbReference type="NCBI Taxonomy" id="42100"/>
    <lineage>
        <taxon>Eukaryota</taxon>
        <taxon>Metazoa</taxon>
        <taxon>Chordata</taxon>
        <taxon>Craniata</taxon>
        <taxon>Vertebrata</taxon>
        <taxon>Euteleostomi</taxon>
        <taxon>Mammalia</taxon>
        <taxon>Eutheria</taxon>
        <taxon>Laurasiatheria</taxon>
        <taxon>Artiodactyla</taxon>
        <taxon>Whippomorpha</taxon>
        <taxon>Cetacea</taxon>
        <taxon>Odontoceti</taxon>
        <taxon>Phocoenidae</taxon>
        <taxon>Phocoena</taxon>
    </lineage>
</organism>